<dbReference type="PANTHER" id="PTHR28037:SF1">
    <property type="entry name" value="ALCOHOL O-ACETYLTRANSFERASE 1-RELATED"/>
    <property type="match status" value="1"/>
</dbReference>
<dbReference type="InterPro" id="IPR052058">
    <property type="entry name" value="Alcohol_O-acetyltransferase"/>
</dbReference>
<sequence length="438" mass="47348">MATPTRLRRIGLMERYHVTLHFLGMDSCVVSSAQYTAQDGAPLSHEILFPALRTLIAAHAALGVRLEGDEATADVFLVRLPRVDLSRVVEFSAESDLKEAMEGELARGFDTQGELPLWRVRVLAGNTVLFAVHHAVADGMSIMAFHAHLFRALQAGLQEDASPSVPVPDIPLLPPLEHLTNVRPSLASIWKALGSLVPVGWTKARNAWSGRPVPAGVSLTTHIRLLTFPAPKIAAFTAACRAHGATLTSAVQTLTVCVLSRLLAADPAKHKHIATLVALSMHSVTGVGDDVFCDYPSSYPILYPVTPTFSWAEAARVARKLKGLKVAGRERIGVLRLLFGQFVPYMRGHLGQKRESGVALSNVGRFQTPNFEGKWSIGATFFSQADDGIGPAFKINIAGDPSGGVNITFSWGESSIDTAFVESFIPLFKEDFEGIIKE</sequence>
<dbReference type="InterPro" id="IPR010828">
    <property type="entry name" value="Atf2/Sli1-like"/>
</dbReference>
<proteinExistence type="predicted"/>
<evidence type="ECO:0000313" key="2">
    <source>
        <dbReference type="EMBL" id="KAJ7689268.1"/>
    </source>
</evidence>
<comment type="caution">
    <text evidence="2">The sequence shown here is derived from an EMBL/GenBank/DDBJ whole genome shotgun (WGS) entry which is preliminary data.</text>
</comment>
<dbReference type="Proteomes" id="UP001221757">
    <property type="component" value="Unassembled WGS sequence"/>
</dbReference>
<dbReference type="Pfam" id="PF00668">
    <property type="entry name" value="Condensation"/>
    <property type="match status" value="1"/>
</dbReference>
<evidence type="ECO:0000259" key="1">
    <source>
        <dbReference type="Pfam" id="PF00668"/>
    </source>
</evidence>
<accession>A0AAD7GIA4</accession>
<dbReference type="Pfam" id="PF07247">
    <property type="entry name" value="AATase"/>
    <property type="match status" value="1"/>
</dbReference>
<dbReference type="InterPro" id="IPR023213">
    <property type="entry name" value="CAT-like_dom_sf"/>
</dbReference>
<dbReference type="AlphaFoldDB" id="A0AAD7GIA4"/>
<name>A0AAD7GIA4_MYCRO</name>
<dbReference type="EMBL" id="JARKIE010000073">
    <property type="protein sequence ID" value="KAJ7689268.1"/>
    <property type="molecule type" value="Genomic_DNA"/>
</dbReference>
<reference evidence="2" key="1">
    <citation type="submission" date="2023-03" db="EMBL/GenBank/DDBJ databases">
        <title>Massive genome expansion in bonnet fungi (Mycena s.s.) driven by repeated elements and novel gene families across ecological guilds.</title>
        <authorList>
            <consortium name="Lawrence Berkeley National Laboratory"/>
            <person name="Harder C.B."/>
            <person name="Miyauchi S."/>
            <person name="Viragh M."/>
            <person name="Kuo A."/>
            <person name="Thoen E."/>
            <person name="Andreopoulos B."/>
            <person name="Lu D."/>
            <person name="Skrede I."/>
            <person name="Drula E."/>
            <person name="Henrissat B."/>
            <person name="Morin E."/>
            <person name="Kohler A."/>
            <person name="Barry K."/>
            <person name="LaButti K."/>
            <person name="Morin E."/>
            <person name="Salamov A."/>
            <person name="Lipzen A."/>
            <person name="Mereny Z."/>
            <person name="Hegedus B."/>
            <person name="Baldrian P."/>
            <person name="Stursova M."/>
            <person name="Weitz H."/>
            <person name="Taylor A."/>
            <person name="Grigoriev I.V."/>
            <person name="Nagy L.G."/>
            <person name="Martin F."/>
            <person name="Kauserud H."/>
        </authorList>
    </citation>
    <scope>NUCLEOTIDE SEQUENCE</scope>
    <source>
        <strain evidence="2">CBHHK067</strain>
    </source>
</reference>
<dbReference type="PANTHER" id="PTHR28037">
    <property type="entry name" value="ALCOHOL O-ACETYLTRANSFERASE 1-RELATED"/>
    <property type="match status" value="1"/>
</dbReference>
<organism evidence="2 3">
    <name type="scientific">Mycena rosella</name>
    <name type="common">Pink bonnet</name>
    <name type="synonym">Agaricus rosellus</name>
    <dbReference type="NCBI Taxonomy" id="1033263"/>
    <lineage>
        <taxon>Eukaryota</taxon>
        <taxon>Fungi</taxon>
        <taxon>Dikarya</taxon>
        <taxon>Basidiomycota</taxon>
        <taxon>Agaricomycotina</taxon>
        <taxon>Agaricomycetes</taxon>
        <taxon>Agaricomycetidae</taxon>
        <taxon>Agaricales</taxon>
        <taxon>Marasmiineae</taxon>
        <taxon>Mycenaceae</taxon>
        <taxon>Mycena</taxon>
    </lineage>
</organism>
<dbReference type="GO" id="GO:0008080">
    <property type="term" value="F:N-acetyltransferase activity"/>
    <property type="evidence" value="ECO:0007669"/>
    <property type="project" value="TreeGrafter"/>
</dbReference>
<gene>
    <name evidence="2" type="ORF">B0H17DRAFT_1012183</name>
</gene>
<dbReference type="Gene3D" id="3.30.559.10">
    <property type="entry name" value="Chloramphenicol acetyltransferase-like domain"/>
    <property type="match status" value="1"/>
</dbReference>
<dbReference type="InterPro" id="IPR001242">
    <property type="entry name" value="Condensation_dom"/>
</dbReference>
<feature type="domain" description="Condensation" evidence="1">
    <location>
        <begin position="43"/>
        <end position="167"/>
    </location>
</feature>
<dbReference type="Gene3D" id="3.30.559.30">
    <property type="entry name" value="Nonribosomal peptide synthetase, condensation domain"/>
    <property type="match status" value="1"/>
</dbReference>
<evidence type="ECO:0000313" key="3">
    <source>
        <dbReference type="Proteomes" id="UP001221757"/>
    </source>
</evidence>
<protein>
    <recommendedName>
        <fullName evidence="1">Condensation domain-containing protein</fullName>
    </recommendedName>
</protein>
<dbReference type="SUPFAM" id="SSF52777">
    <property type="entry name" value="CoA-dependent acyltransferases"/>
    <property type="match status" value="2"/>
</dbReference>
<keyword evidence="3" id="KW-1185">Reference proteome</keyword>